<accession>A0A513QBJ8</accession>
<name>A0A513QBJ8_9CAUD</name>
<dbReference type="Proteomes" id="UP000320418">
    <property type="component" value="Segment"/>
</dbReference>
<gene>
    <name evidence="1" type="ORF">MK13_00083</name>
</gene>
<reference evidence="1 2" key="1">
    <citation type="submission" date="2019-02" db="EMBL/GenBank/DDBJ databases">
        <title>Prevalence of Shigella boydii in Bangladesh: Isolation and characterization of a rare phage that can robustly identify Shigella boydii type 1.</title>
        <authorList>
            <person name="Akter M."/>
            <person name="Brown N."/>
            <person name="Clokie M."/>
            <person name="Yeasmin M."/>
            <person name="Tareq T."/>
            <person name="Baddam R."/>
            <person name="Azad M.A.K."/>
            <person name="Ghosh A.N."/>
            <person name="Ahmed N."/>
            <person name="Talukder K.A."/>
        </authorList>
    </citation>
    <scope>NUCLEOTIDE SEQUENCE [LARGE SCALE GENOMIC DNA]</scope>
</reference>
<keyword evidence="2" id="KW-1185">Reference proteome</keyword>
<sequence>MAIEYTESEHRKVGAKLEELAKLLREYPFSADVKEELTRAMMSMVTLLAFEVSE</sequence>
<protein>
    <submittedName>
        <fullName evidence="1">Uncharacterized protein</fullName>
    </submittedName>
</protein>
<dbReference type="EMBL" id="MK509462">
    <property type="protein sequence ID" value="QBJ04316.1"/>
    <property type="molecule type" value="Genomic_DNA"/>
</dbReference>
<evidence type="ECO:0000313" key="2">
    <source>
        <dbReference type="Proteomes" id="UP000320418"/>
    </source>
</evidence>
<proteinExistence type="predicted"/>
<evidence type="ECO:0000313" key="1">
    <source>
        <dbReference type="EMBL" id="QBJ04316.1"/>
    </source>
</evidence>
<organism evidence="1 2">
    <name type="scientific">Shigella phage MK-13</name>
    <dbReference type="NCBI Taxonomy" id="2530042"/>
    <lineage>
        <taxon>Viruses</taxon>
        <taxon>Duplodnaviria</taxon>
        <taxon>Heunggongvirae</taxon>
        <taxon>Uroviricota</taxon>
        <taxon>Caudoviricetes</taxon>
        <taxon>Pantevenvirales</taxon>
        <taxon>Ackermannviridae</taxon>
        <taxon>Aglimvirinae</taxon>
        <taxon>Agtrevirus</taxon>
        <taxon>Agtrevirus MK13</taxon>
    </lineage>
</organism>